<feature type="region of interest" description="Disordered" evidence="5">
    <location>
        <begin position="886"/>
        <end position="929"/>
    </location>
</feature>
<dbReference type="PROSITE" id="PS50053">
    <property type="entry name" value="UBIQUITIN_2"/>
    <property type="match status" value="1"/>
</dbReference>
<feature type="compositionally biased region" description="Polar residues" evidence="5">
    <location>
        <begin position="190"/>
        <end position="201"/>
    </location>
</feature>
<dbReference type="SUPFAM" id="SSF54236">
    <property type="entry name" value="Ubiquitin-like"/>
    <property type="match status" value="1"/>
</dbReference>
<dbReference type="OrthoDB" id="756206at2759"/>
<dbReference type="AlphaFoldDB" id="A0A9Q0S6X5"/>
<evidence type="ECO:0000256" key="5">
    <source>
        <dbReference type="SAM" id="MobiDB-lite"/>
    </source>
</evidence>
<dbReference type="InterPro" id="IPR035896">
    <property type="entry name" value="AN1-like_Znf"/>
</dbReference>
<keyword evidence="2 4" id="KW-0863">Zinc-finger</keyword>
<dbReference type="SUPFAM" id="SSF118310">
    <property type="entry name" value="AN1-like Zinc finger"/>
    <property type="match status" value="1"/>
</dbReference>
<feature type="compositionally biased region" description="Low complexity" evidence="5">
    <location>
        <begin position="896"/>
        <end position="924"/>
    </location>
</feature>
<dbReference type="Gene3D" id="4.10.1110.10">
    <property type="entry name" value="AN1-like Zinc finger"/>
    <property type="match status" value="1"/>
</dbReference>
<dbReference type="GO" id="GO:0008270">
    <property type="term" value="F:zinc ion binding"/>
    <property type="evidence" value="ECO:0007669"/>
    <property type="project" value="UniProtKB-KW"/>
</dbReference>
<evidence type="ECO:0000259" key="6">
    <source>
        <dbReference type="PROSITE" id="PS50053"/>
    </source>
</evidence>
<proteinExistence type="predicted"/>
<dbReference type="SMART" id="SM00154">
    <property type="entry name" value="ZnF_AN1"/>
    <property type="match status" value="1"/>
</dbReference>
<dbReference type="Pfam" id="PF01428">
    <property type="entry name" value="zf-AN1"/>
    <property type="match status" value="1"/>
</dbReference>
<dbReference type="InterPro" id="IPR053061">
    <property type="entry name" value="AN1-type_zinc_finger"/>
</dbReference>
<dbReference type="PANTHER" id="PTHR46728:SF1">
    <property type="entry name" value="AN1-TYPE ZINC FINGER PROTEIN 4"/>
    <property type="match status" value="1"/>
</dbReference>
<evidence type="ECO:0000313" key="8">
    <source>
        <dbReference type="EMBL" id="KAJ6646298.1"/>
    </source>
</evidence>
<keyword evidence="1" id="KW-0479">Metal-binding</keyword>
<evidence type="ECO:0000256" key="4">
    <source>
        <dbReference type="PROSITE-ProRule" id="PRU00449"/>
    </source>
</evidence>
<feature type="domain" description="AN1-type" evidence="7">
    <location>
        <begin position="933"/>
        <end position="980"/>
    </location>
</feature>
<evidence type="ECO:0000313" key="9">
    <source>
        <dbReference type="Proteomes" id="UP001151699"/>
    </source>
</evidence>
<comment type="caution">
    <text evidence="8">The sequence shown here is derived from an EMBL/GenBank/DDBJ whole genome shotgun (WGS) entry which is preliminary data.</text>
</comment>
<accession>A0A9Q0S6X5</accession>
<dbReference type="PROSITE" id="PS51039">
    <property type="entry name" value="ZF_AN1"/>
    <property type="match status" value="1"/>
</dbReference>
<keyword evidence="9" id="KW-1185">Reference proteome</keyword>
<dbReference type="SMART" id="SM00213">
    <property type="entry name" value="UBQ"/>
    <property type="match status" value="1"/>
</dbReference>
<dbReference type="Pfam" id="PF00240">
    <property type="entry name" value="ubiquitin"/>
    <property type="match status" value="1"/>
</dbReference>
<organism evidence="8 9">
    <name type="scientific">Pseudolycoriella hygida</name>
    <dbReference type="NCBI Taxonomy" id="35572"/>
    <lineage>
        <taxon>Eukaryota</taxon>
        <taxon>Metazoa</taxon>
        <taxon>Ecdysozoa</taxon>
        <taxon>Arthropoda</taxon>
        <taxon>Hexapoda</taxon>
        <taxon>Insecta</taxon>
        <taxon>Pterygota</taxon>
        <taxon>Neoptera</taxon>
        <taxon>Endopterygota</taxon>
        <taxon>Diptera</taxon>
        <taxon>Nematocera</taxon>
        <taxon>Sciaroidea</taxon>
        <taxon>Sciaridae</taxon>
        <taxon>Pseudolycoriella</taxon>
    </lineage>
</organism>
<sequence>MWTQQYDIIIETLTGSEFEITVSAKDTVAYIKSRIQKHEGIPISQQHLLYNQQELSDSTEMKDVPLVKGSRLKLVVGMKGGPVSARRVVTLPDYDRWFDLNDILNTSRQDPLTISTPNVKLLVYKDSKKNIHRVMKLRADRKMALNNRNAEVELPVGDHQDDQWLKDNISTMEKMHQLRSKLESQKKFKNSNQRQKQPTNEDNLKSKVKTGAVGAVGDRCINKKENTDMPKSTIGDGIYKTSQRIPFPPLKTATSAPTNLNHTNDYPYADRYGSSVGISTLNKHGLAKTCIRPPSLTAAQKQTRKSPTPPLAQDRSSFEFTDYFNVNSKLGNHYAENRTKIRDNIRRNRSFKAINFNDLIVEENSQQPKQLTFEELLCSNLEKLDKVTSAKPKNIDVLERPTTKSNSNNFGDKSDNQAIVGNSLFDNKFFAERQSYSLNGRDKRPCSGEFKIDGGSASNVCGGGGGVGGAIDSSIRVYKMTESNNCYELPKLLIREDSPVESFHSSDPQLETIALRGDSPKNVLDSFAKISTTTDGSLKADNSKTTTESILKSPWSHHHSDLGLNNLELNFLNDDLSDCEGASCLKKSNSVLKIASNLEINNWKGTNDFDRKMPPSMTELDFVTSDCESDDEENGFNNVCMHSNAKSKSVELNEFRMMFGSSPTLLNINPVTQTSFLDAVPFQYRRGYTNLNDACLSSSTSDLECFHSSDKKSVKASRVNGVGSSQEVSSLLRHRNNGPLDYVRSYENLDRAKIVRMKNEKRASNNGNGVSSASAFTRNDWKFHNHFERERVQEEDSGDDYSFSNLGYDNTASQIGTLPVGYQSNESLFNINFDSLDNSVFEIDKLSSMFEVSDIHANSSSLLLEEKCKGRPFLYSDLSNFKNTTTTSDKITDAPTNDSQDTTTMTTSSSNKATTIAKPTTPTTCRSSGTPKKSLKLRCFHCNKKLGVIMVMKCHCQNNFCAQHRYAEAHNCSYDFKQEGAERKSIQFEIILIRKEHDSKKEIERKIRQYKNCKSDKNCAEIKNVDVTENMDEMDKI</sequence>
<dbReference type="InterPro" id="IPR029071">
    <property type="entry name" value="Ubiquitin-like_domsf"/>
</dbReference>
<dbReference type="PRINTS" id="PR00348">
    <property type="entry name" value="UBIQUITIN"/>
</dbReference>
<feature type="region of interest" description="Disordered" evidence="5">
    <location>
        <begin position="295"/>
        <end position="314"/>
    </location>
</feature>
<gene>
    <name evidence="8" type="primary">Zfand4</name>
    <name evidence="8" type="ORF">Bhyg_01509</name>
</gene>
<dbReference type="InterPro" id="IPR000058">
    <property type="entry name" value="Znf_AN1"/>
</dbReference>
<feature type="region of interest" description="Disordered" evidence="5">
    <location>
        <begin position="184"/>
        <end position="208"/>
    </location>
</feature>
<evidence type="ECO:0000256" key="1">
    <source>
        <dbReference type="ARBA" id="ARBA00022723"/>
    </source>
</evidence>
<evidence type="ECO:0000256" key="3">
    <source>
        <dbReference type="ARBA" id="ARBA00022833"/>
    </source>
</evidence>
<evidence type="ECO:0000256" key="2">
    <source>
        <dbReference type="ARBA" id="ARBA00022771"/>
    </source>
</evidence>
<dbReference type="PANTHER" id="PTHR46728">
    <property type="entry name" value="AN1-TYPE ZINC FINGER PROTEIN 4"/>
    <property type="match status" value="1"/>
</dbReference>
<dbReference type="Proteomes" id="UP001151699">
    <property type="component" value="Chromosome A"/>
</dbReference>
<dbReference type="Gene3D" id="3.10.20.90">
    <property type="entry name" value="Phosphatidylinositol 3-kinase Catalytic Subunit, Chain A, domain 1"/>
    <property type="match status" value="1"/>
</dbReference>
<evidence type="ECO:0000259" key="7">
    <source>
        <dbReference type="PROSITE" id="PS51039"/>
    </source>
</evidence>
<feature type="non-terminal residue" evidence="8">
    <location>
        <position position="1037"/>
    </location>
</feature>
<reference evidence="8" key="1">
    <citation type="submission" date="2022-07" db="EMBL/GenBank/DDBJ databases">
        <authorList>
            <person name="Trinca V."/>
            <person name="Uliana J.V.C."/>
            <person name="Torres T.T."/>
            <person name="Ward R.J."/>
            <person name="Monesi N."/>
        </authorList>
    </citation>
    <scope>NUCLEOTIDE SEQUENCE</scope>
    <source>
        <strain evidence="8">HSMRA1968</strain>
        <tissue evidence="8">Whole embryos</tissue>
    </source>
</reference>
<dbReference type="InterPro" id="IPR019956">
    <property type="entry name" value="Ubiquitin_dom"/>
</dbReference>
<dbReference type="InterPro" id="IPR000626">
    <property type="entry name" value="Ubiquitin-like_dom"/>
</dbReference>
<dbReference type="EMBL" id="WJQU01000001">
    <property type="protein sequence ID" value="KAJ6646298.1"/>
    <property type="molecule type" value="Genomic_DNA"/>
</dbReference>
<feature type="domain" description="Ubiquitin-like" evidence="6">
    <location>
        <begin position="6"/>
        <end position="81"/>
    </location>
</feature>
<protein>
    <submittedName>
        <fullName evidence="8">AN1-type zinc finger protein 4</fullName>
    </submittedName>
</protein>
<name>A0A9Q0S6X5_9DIPT</name>
<keyword evidence="3" id="KW-0862">Zinc</keyword>